<evidence type="ECO:0000313" key="1">
    <source>
        <dbReference type="EMBL" id="SVB46798.1"/>
    </source>
</evidence>
<name>A0A382E7W7_9ZZZZ</name>
<organism evidence="1">
    <name type="scientific">marine metagenome</name>
    <dbReference type="NCBI Taxonomy" id="408172"/>
    <lineage>
        <taxon>unclassified sequences</taxon>
        <taxon>metagenomes</taxon>
        <taxon>ecological metagenomes</taxon>
    </lineage>
</organism>
<protein>
    <submittedName>
        <fullName evidence="1">Uncharacterized protein</fullName>
    </submittedName>
</protein>
<reference evidence="1" key="1">
    <citation type="submission" date="2018-05" db="EMBL/GenBank/DDBJ databases">
        <authorList>
            <person name="Lanie J.A."/>
            <person name="Ng W.-L."/>
            <person name="Kazmierczak K.M."/>
            <person name="Andrzejewski T.M."/>
            <person name="Davidsen T.M."/>
            <person name="Wayne K.J."/>
            <person name="Tettelin H."/>
            <person name="Glass J.I."/>
            <person name="Rusch D."/>
            <person name="Podicherti R."/>
            <person name="Tsui H.-C.T."/>
            <person name="Winkler M.E."/>
        </authorList>
    </citation>
    <scope>NUCLEOTIDE SEQUENCE</scope>
</reference>
<dbReference type="EMBL" id="UINC01043158">
    <property type="protein sequence ID" value="SVB46798.1"/>
    <property type="molecule type" value="Genomic_DNA"/>
</dbReference>
<gene>
    <name evidence="1" type="ORF">METZ01_LOCUS199652</name>
</gene>
<accession>A0A382E7W7</accession>
<proteinExistence type="predicted"/>
<dbReference type="AlphaFoldDB" id="A0A382E7W7"/>
<sequence length="89" mass="10044">MKKINVEVLVPDNFKFLARDMDGKMFAFENKPNLATDIACDTWDVKEGKLIQLTNPVFLSEEGITHAGVNSELGDWRDSLMELNDENVA</sequence>